<keyword evidence="7 10" id="KW-1133">Transmembrane helix</keyword>
<dbReference type="InterPro" id="IPR004841">
    <property type="entry name" value="AA-permease/SLC12A_dom"/>
</dbReference>
<evidence type="ECO:0000256" key="1">
    <source>
        <dbReference type="ARBA" id="ARBA00004651"/>
    </source>
</evidence>
<evidence type="ECO:0000256" key="8">
    <source>
        <dbReference type="ARBA" id="ARBA00023136"/>
    </source>
</evidence>
<sequence length="520" mass="55377">MTQLDDREKDTPDPTHVPRDFSHEQQGFQHGLKPRQVQMIAIGGAIGTGLFLGAGGRLAGAGPALAIVFAICGVFAFFILRALGELVLHRPSSGSFVSYAREFYGEKFAYAAGWMYFLNWAMTSIVDVTAVALYVRYWSFFTSAPQWLLALIALAVVLTLNLVSVKVFGEMEFWFALIKVTALVAFLIIGIVFLAGQFPVHVGGQTLAPGLSLLQSNGGIFPNGLLPVVIVVQGVVFAYAGIELVGTASGETQKAKEVIPRAINTVILRIAVFYVGSIVLLSLLLPYTAYSAGQSPFVTFFSSIGSTDVGLIAGSIMNFVVLTAALSSLNAGLYSTGRVLHSMGMNGSAPKFTTRMNKSGVPFGGILLTASITLLGVGLNAIAPSQAFEIVLNVSALGIVAGWATIILSQMRLRTWAKEGKLVRPQFRLPGAPVTAWLTLVFLAGVLVLMAIDYPIGTFTVASLIIVIPLLILGWYLSRGKILAIAQAREGITGPFPVIPARQATDALRDKSAPTPPDEK</sequence>
<feature type="transmembrane region" description="Helical" evidence="10">
    <location>
        <begin position="361"/>
        <end position="384"/>
    </location>
</feature>
<evidence type="ECO:0000313" key="12">
    <source>
        <dbReference type="EMBL" id="TIH38325.1"/>
    </source>
</evidence>
<keyword evidence="4" id="KW-1003">Cell membrane</keyword>
<comment type="caution">
    <text evidence="12">The sequence shown here is derived from an EMBL/GenBank/DDBJ whole genome shotgun (WGS) entry which is preliminary data.</text>
</comment>
<feature type="transmembrane region" description="Helical" evidence="10">
    <location>
        <begin position="429"/>
        <end position="452"/>
    </location>
</feature>
<comment type="similarity">
    <text evidence="2">Belongs to the amino acid-polyamine-organocation (APC) superfamily. Amino acid transporter (AAT) (TC 2.A.3.1) family.</text>
</comment>
<feature type="transmembrane region" description="Helical" evidence="10">
    <location>
        <begin position="309"/>
        <end position="333"/>
    </location>
</feature>
<dbReference type="Gene3D" id="1.20.1740.10">
    <property type="entry name" value="Amino acid/polyamine transporter I"/>
    <property type="match status" value="1"/>
</dbReference>
<evidence type="ECO:0000256" key="3">
    <source>
        <dbReference type="ARBA" id="ARBA00022448"/>
    </source>
</evidence>
<evidence type="ECO:0000256" key="10">
    <source>
        <dbReference type="SAM" id="Phobius"/>
    </source>
</evidence>
<evidence type="ECO:0000259" key="11">
    <source>
        <dbReference type="Pfam" id="PF00324"/>
    </source>
</evidence>
<name>A0A4T2C271_9MICO</name>
<keyword evidence="3" id="KW-0813">Transport</keyword>
<evidence type="ECO:0000256" key="5">
    <source>
        <dbReference type="ARBA" id="ARBA00022692"/>
    </source>
</evidence>
<accession>A0A4T2C271</accession>
<proteinExistence type="inferred from homology"/>
<evidence type="ECO:0000256" key="4">
    <source>
        <dbReference type="ARBA" id="ARBA00022475"/>
    </source>
</evidence>
<dbReference type="GO" id="GO:0055085">
    <property type="term" value="P:transmembrane transport"/>
    <property type="evidence" value="ECO:0007669"/>
    <property type="project" value="InterPro"/>
</dbReference>
<feature type="transmembrane region" description="Helical" evidence="10">
    <location>
        <begin position="65"/>
        <end position="88"/>
    </location>
</feature>
<dbReference type="Proteomes" id="UP000306192">
    <property type="component" value="Unassembled WGS sequence"/>
</dbReference>
<dbReference type="Pfam" id="PF00324">
    <property type="entry name" value="AA_permease"/>
    <property type="match status" value="1"/>
</dbReference>
<dbReference type="FunFam" id="1.20.1740.10:FF:000001">
    <property type="entry name" value="Amino acid permease"/>
    <property type="match status" value="1"/>
</dbReference>
<keyword evidence="8 10" id="KW-0472">Membrane</keyword>
<feature type="region of interest" description="Disordered" evidence="9">
    <location>
        <begin position="1"/>
        <end position="25"/>
    </location>
</feature>
<dbReference type="EMBL" id="QYRT01000009">
    <property type="protein sequence ID" value="TIH38325.1"/>
    <property type="molecule type" value="Genomic_DNA"/>
</dbReference>
<dbReference type="OrthoDB" id="5297508at2"/>
<gene>
    <name evidence="12" type="ORF">D4765_07040</name>
</gene>
<feature type="transmembrane region" description="Helical" evidence="10">
    <location>
        <begin position="39"/>
        <end position="59"/>
    </location>
</feature>
<keyword evidence="13" id="KW-1185">Reference proteome</keyword>
<dbReference type="AlphaFoldDB" id="A0A4T2C271"/>
<comment type="subcellular location">
    <subcellularLocation>
        <location evidence="1">Cell membrane</location>
        <topology evidence="1">Multi-pass membrane protein</topology>
    </subcellularLocation>
</comment>
<feature type="transmembrane region" description="Helical" evidence="10">
    <location>
        <begin position="266"/>
        <end position="289"/>
    </location>
</feature>
<dbReference type="InterPro" id="IPR004840">
    <property type="entry name" value="Amino_acid_permease_CS"/>
</dbReference>
<feature type="transmembrane region" description="Helical" evidence="10">
    <location>
        <begin position="458"/>
        <end position="477"/>
    </location>
</feature>
<evidence type="ECO:0000256" key="7">
    <source>
        <dbReference type="ARBA" id="ARBA00022989"/>
    </source>
</evidence>
<dbReference type="GO" id="GO:0005886">
    <property type="term" value="C:plasma membrane"/>
    <property type="evidence" value="ECO:0007669"/>
    <property type="project" value="UniProtKB-SubCell"/>
</dbReference>
<feature type="transmembrane region" description="Helical" evidence="10">
    <location>
        <begin position="220"/>
        <end position="245"/>
    </location>
</feature>
<feature type="transmembrane region" description="Helical" evidence="10">
    <location>
        <begin position="147"/>
        <end position="168"/>
    </location>
</feature>
<dbReference type="PROSITE" id="PS00218">
    <property type="entry name" value="AMINO_ACID_PERMEASE_1"/>
    <property type="match status" value="1"/>
</dbReference>
<dbReference type="PIRSF" id="PIRSF006060">
    <property type="entry name" value="AA_transporter"/>
    <property type="match status" value="1"/>
</dbReference>
<dbReference type="PANTHER" id="PTHR43495">
    <property type="entry name" value="GABA PERMEASE"/>
    <property type="match status" value="1"/>
</dbReference>
<keyword evidence="6" id="KW-0029">Amino-acid transport</keyword>
<organism evidence="12 13">
    <name type="scientific">Subtercola vilae</name>
    <dbReference type="NCBI Taxonomy" id="2056433"/>
    <lineage>
        <taxon>Bacteria</taxon>
        <taxon>Bacillati</taxon>
        <taxon>Actinomycetota</taxon>
        <taxon>Actinomycetes</taxon>
        <taxon>Micrococcales</taxon>
        <taxon>Microbacteriaceae</taxon>
        <taxon>Subtercola</taxon>
    </lineage>
</organism>
<evidence type="ECO:0000256" key="2">
    <source>
        <dbReference type="ARBA" id="ARBA00008583"/>
    </source>
</evidence>
<reference evidence="12 13" key="1">
    <citation type="journal article" date="2019" name="Microorganisms">
        <title>Systematic Affiliation and Genome Analysis of Subtercola vilae DB165(T) with Particular Emphasis on Cold Adaptation of an Isolate from a High-Altitude Cold Volcano Lake.</title>
        <authorList>
            <person name="Villalobos A.S."/>
            <person name="Wiese J."/>
            <person name="Imhoff J.F."/>
            <person name="Dorador C."/>
            <person name="Keller A."/>
            <person name="Hentschel U."/>
        </authorList>
    </citation>
    <scope>NUCLEOTIDE SEQUENCE [LARGE SCALE GENOMIC DNA]</scope>
    <source>
        <strain evidence="12 13">DB165</strain>
    </source>
</reference>
<feature type="transmembrane region" description="Helical" evidence="10">
    <location>
        <begin position="180"/>
        <end position="200"/>
    </location>
</feature>
<feature type="transmembrane region" description="Helical" evidence="10">
    <location>
        <begin position="108"/>
        <end position="135"/>
    </location>
</feature>
<feature type="compositionally biased region" description="Basic and acidic residues" evidence="9">
    <location>
        <begin position="1"/>
        <end position="23"/>
    </location>
</feature>
<dbReference type="GO" id="GO:0006865">
    <property type="term" value="P:amino acid transport"/>
    <property type="evidence" value="ECO:0007669"/>
    <property type="project" value="UniProtKB-KW"/>
</dbReference>
<keyword evidence="5 10" id="KW-0812">Transmembrane</keyword>
<feature type="transmembrane region" description="Helical" evidence="10">
    <location>
        <begin position="390"/>
        <end position="408"/>
    </location>
</feature>
<evidence type="ECO:0000256" key="9">
    <source>
        <dbReference type="SAM" id="MobiDB-lite"/>
    </source>
</evidence>
<evidence type="ECO:0000256" key="6">
    <source>
        <dbReference type="ARBA" id="ARBA00022970"/>
    </source>
</evidence>
<feature type="domain" description="Amino acid permease/ SLC12A" evidence="11">
    <location>
        <begin position="37"/>
        <end position="475"/>
    </location>
</feature>
<evidence type="ECO:0000313" key="13">
    <source>
        <dbReference type="Proteomes" id="UP000306192"/>
    </source>
</evidence>
<dbReference type="RefSeq" id="WP_136641574.1">
    <property type="nucleotide sequence ID" value="NZ_QYRT01000009.1"/>
</dbReference>
<protein>
    <submittedName>
        <fullName evidence="12">Amino acid permease</fullName>
    </submittedName>
</protein>
<dbReference type="PANTHER" id="PTHR43495:SF1">
    <property type="entry name" value="L-ASPARAGINE PERMEASE"/>
    <property type="match status" value="1"/>
</dbReference>